<dbReference type="AlphaFoldDB" id="A0A9E7CSR8"/>
<gene>
    <name evidence="2" type="ORF">MQE35_13360</name>
</gene>
<dbReference type="Gene3D" id="1.20.120.520">
    <property type="entry name" value="nmb1532 protein domain like"/>
    <property type="match status" value="1"/>
</dbReference>
<dbReference type="Proteomes" id="UP000831290">
    <property type="component" value="Chromosome"/>
</dbReference>
<dbReference type="Pfam" id="PF01814">
    <property type="entry name" value="Hemerythrin"/>
    <property type="match status" value="1"/>
</dbReference>
<dbReference type="PANTHER" id="PTHR35585">
    <property type="entry name" value="HHE DOMAIN PROTEIN (AFU_ORTHOLOGUE AFUA_4G00730)"/>
    <property type="match status" value="1"/>
</dbReference>
<dbReference type="EMBL" id="CP094358">
    <property type="protein sequence ID" value="UOB16721.1"/>
    <property type="molecule type" value="Genomic_DNA"/>
</dbReference>
<dbReference type="CDD" id="cd12108">
    <property type="entry name" value="Hr-like"/>
    <property type="match status" value="1"/>
</dbReference>
<evidence type="ECO:0000313" key="2">
    <source>
        <dbReference type="EMBL" id="UOB16721.1"/>
    </source>
</evidence>
<dbReference type="RefSeq" id="WP_255841956.1">
    <property type="nucleotide sequence ID" value="NZ_CP094358.1"/>
</dbReference>
<proteinExistence type="predicted"/>
<organism evidence="2 3">
    <name type="scientific">Abyssalbus ytuae</name>
    <dbReference type="NCBI Taxonomy" id="2926907"/>
    <lineage>
        <taxon>Bacteria</taxon>
        <taxon>Pseudomonadati</taxon>
        <taxon>Bacteroidota</taxon>
        <taxon>Flavobacteriia</taxon>
        <taxon>Flavobacteriales</taxon>
        <taxon>Flavobacteriaceae</taxon>
        <taxon>Abyssalbus</taxon>
    </lineage>
</organism>
<accession>A0A9E7CSR8</accession>
<evidence type="ECO:0000259" key="1">
    <source>
        <dbReference type="Pfam" id="PF01814"/>
    </source>
</evidence>
<protein>
    <submittedName>
        <fullName evidence="2">Hemerythrin domain-containing protein</fullName>
    </submittedName>
</protein>
<dbReference type="KEGG" id="fbm:MQE35_13360"/>
<dbReference type="PANTHER" id="PTHR35585:SF1">
    <property type="entry name" value="HHE DOMAIN PROTEIN (AFU_ORTHOLOGUE AFUA_4G00730)"/>
    <property type="match status" value="1"/>
</dbReference>
<sequence length="145" mass="17080">MKNIFDALREDHNVQRALLDKLVETSGDTSTRDAIFQELKKELEIHADAEERHFYVPLIESDKTQEKARHSIAEHHEIDELIEQLEETEYSSSAWLKIAKDLKEKVEHHLDEEEHEVFQMAGKVLSESEKKNLGKDYIKQIEQER</sequence>
<name>A0A9E7CSR8_9FLAO</name>
<dbReference type="InterPro" id="IPR012312">
    <property type="entry name" value="Hemerythrin-like"/>
</dbReference>
<reference evidence="2" key="1">
    <citation type="submission" date="2022-03" db="EMBL/GenBank/DDBJ databases">
        <title>Description of Abyssus ytuae gen. nov., sp. nov., a novel member of the family Flavobacteriaceae isolated from the sediment of Mariana Trench.</title>
        <authorList>
            <person name="Zhang J."/>
            <person name="Xu X."/>
        </authorList>
    </citation>
    <scope>NUCLEOTIDE SEQUENCE</scope>
    <source>
        <strain evidence="2">MT3330</strain>
    </source>
</reference>
<keyword evidence="3" id="KW-1185">Reference proteome</keyword>
<evidence type="ECO:0000313" key="3">
    <source>
        <dbReference type="Proteomes" id="UP000831290"/>
    </source>
</evidence>
<feature type="domain" description="Hemerythrin-like" evidence="1">
    <location>
        <begin position="4"/>
        <end position="121"/>
    </location>
</feature>